<feature type="region of interest" description="Disordered" evidence="1">
    <location>
        <begin position="293"/>
        <end position="320"/>
    </location>
</feature>
<dbReference type="EMBL" id="FNQB01000001">
    <property type="protein sequence ID" value="SDY89404.1"/>
    <property type="molecule type" value="Genomic_DNA"/>
</dbReference>
<protein>
    <recommendedName>
        <fullName evidence="6">Magnesium transporter NIPA</fullName>
    </recommendedName>
</protein>
<evidence type="ECO:0000313" key="5">
    <source>
        <dbReference type="Proteomes" id="UP000199632"/>
    </source>
</evidence>
<keyword evidence="2" id="KW-0472">Membrane</keyword>
<evidence type="ECO:0000256" key="3">
    <source>
        <dbReference type="SAM" id="SignalP"/>
    </source>
</evidence>
<keyword evidence="2" id="KW-0812">Transmembrane</keyword>
<feature type="transmembrane region" description="Helical" evidence="2">
    <location>
        <begin position="271"/>
        <end position="290"/>
    </location>
</feature>
<keyword evidence="3" id="KW-0732">Signal</keyword>
<proteinExistence type="predicted"/>
<evidence type="ECO:0000256" key="1">
    <source>
        <dbReference type="SAM" id="MobiDB-lite"/>
    </source>
</evidence>
<gene>
    <name evidence="4" type="ORF">SAMN05421684_2137</name>
</gene>
<feature type="chain" id="PRO_5038916921" description="Magnesium transporter NIPA" evidence="3">
    <location>
        <begin position="21"/>
        <end position="320"/>
    </location>
</feature>
<dbReference type="SUPFAM" id="SSF103481">
    <property type="entry name" value="Multidrug resistance efflux transporter EmrE"/>
    <property type="match status" value="1"/>
</dbReference>
<feature type="transmembrane region" description="Helical" evidence="2">
    <location>
        <begin position="81"/>
        <end position="106"/>
    </location>
</feature>
<feature type="transmembrane region" description="Helical" evidence="2">
    <location>
        <begin position="216"/>
        <end position="235"/>
    </location>
</feature>
<sequence>MVWAVTFAVFGAFLFGTSAALQQHAARQSDYAPAHPGEADTPKHGVVVISLLRLIRKLFRQPLWLIGWCANLLGFGAQAVALHFGSVALVQPLLVTQLLFALPLSLSLRHRRPDWRDLVSAALICGGLALFLSVRGVAPRADQANRGWAILAGLITAVAVVLIIGAATGRRPAVHSFLIAIAAGLCFAYSALALSLTVEDLVSRGIAATATDWPGYALAVSTITGLLLEQGAFAAGSLPPAVAAMNITNPVASYLIGIFAFNVTLPDTATQLTALVIAAVLISAGAIGLAHSPSVRDDEDEQSGVRSGRSHGPPKPQTSH</sequence>
<dbReference type="AlphaFoldDB" id="A0A1H3NKS4"/>
<name>A0A1H3NKS4_9ACTN</name>
<feature type="transmembrane region" description="Helical" evidence="2">
    <location>
        <begin position="247"/>
        <end position="265"/>
    </location>
</feature>
<feature type="transmembrane region" description="Helical" evidence="2">
    <location>
        <begin position="148"/>
        <end position="167"/>
    </location>
</feature>
<accession>A0A1H3NKS4</accession>
<evidence type="ECO:0008006" key="6">
    <source>
        <dbReference type="Google" id="ProtNLM"/>
    </source>
</evidence>
<dbReference type="InterPro" id="IPR037185">
    <property type="entry name" value="EmrE-like"/>
</dbReference>
<organism evidence="4 5">
    <name type="scientific">Asanoa ishikariensis</name>
    <dbReference type="NCBI Taxonomy" id="137265"/>
    <lineage>
        <taxon>Bacteria</taxon>
        <taxon>Bacillati</taxon>
        <taxon>Actinomycetota</taxon>
        <taxon>Actinomycetes</taxon>
        <taxon>Micromonosporales</taxon>
        <taxon>Micromonosporaceae</taxon>
        <taxon>Asanoa</taxon>
    </lineage>
</organism>
<feature type="signal peptide" evidence="3">
    <location>
        <begin position="1"/>
        <end position="20"/>
    </location>
</feature>
<evidence type="ECO:0000313" key="4">
    <source>
        <dbReference type="EMBL" id="SDY89404.1"/>
    </source>
</evidence>
<dbReference type="RefSeq" id="WP_176984835.1">
    <property type="nucleotide sequence ID" value="NZ_BOND01000026.1"/>
</dbReference>
<dbReference type="STRING" id="137265.SAMN05421684_2137"/>
<feature type="transmembrane region" description="Helical" evidence="2">
    <location>
        <begin position="174"/>
        <end position="196"/>
    </location>
</feature>
<feature type="transmembrane region" description="Helical" evidence="2">
    <location>
        <begin position="118"/>
        <end position="136"/>
    </location>
</feature>
<dbReference type="NCBIfam" id="NF038012">
    <property type="entry name" value="DMT_1"/>
    <property type="match status" value="1"/>
</dbReference>
<dbReference type="Proteomes" id="UP000199632">
    <property type="component" value="Unassembled WGS sequence"/>
</dbReference>
<dbReference type="PANTHER" id="PTHR40761:SF1">
    <property type="entry name" value="CONSERVED INTEGRAL MEMBRANE ALANINE VALINE AND LEUCINE RICH PROTEIN-RELATED"/>
    <property type="match status" value="1"/>
</dbReference>
<evidence type="ECO:0000256" key="2">
    <source>
        <dbReference type="SAM" id="Phobius"/>
    </source>
</evidence>
<reference evidence="5" key="1">
    <citation type="submission" date="2016-10" db="EMBL/GenBank/DDBJ databases">
        <authorList>
            <person name="Varghese N."/>
            <person name="Submissions S."/>
        </authorList>
    </citation>
    <scope>NUCLEOTIDE SEQUENCE [LARGE SCALE GENOMIC DNA]</scope>
    <source>
        <strain evidence="5">DSM 44718</strain>
    </source>
</reference>
<dbReference type="PANTHER" id="PTHR40761">
    <property type="entry name" value="CONSERVED INTEGRAL MEMBRANE ALANINE VALINE AND LEUCINE RICH PROTEIN-RELATED"/>
    <property type="match status" value="1"/>
</dbReference>
<keyword evidence="5" id="KW-1185">Reference proteome</keyword>
<keyword evidence="2" id="KW-1133">Transmembrane helix</keyword>